<name>A0AA86IXV0_9BURK</name>
<sequence length="49" mass="5227">MGTGDVDETRREDPAVGLLGSMQTPFGSKHKPRMEAAVAQALGKVKIMN</sequence>
<dbReference type="Proteomes" id="UP001329151">
    <property type="component" value="Chromosome"/>
</dbReference>
<keyword evidence="3" id="KW-1185">Reference proteome</keyword>
<evidence type="ECO:0000313" key="3">
    <source>
        <dbReference type="Proteomes" id="UP001329151"/>
    </source>
</evidence>
<proteinExistence type="predicted"/>
<evidence type="ECO:0000313" key="2">
    <source>
        <dbReference type="EMBL" id="BET25234.1"/>
    </source>
</evidence>
<dbReference type="KEGG" id="lto:RGQ30_07350"/>
<reference evidence="2 3" key="1">
    <citation type="submission" date="2023-10" db="EMBL/GenBank/DDBJ databases">
        <title>Complete Genome Sequence of Limnobacter thiooxidans CS-K2T, Isolated from freshwater lake sediments in Bavaria, Germany.</title>
        <authorList>
            <person name="Naruki M."/>
            <person name="Watanabe A."/>
            <person name="Warashina T."/>
            <person name="Morita T."/>
            <person name="Arakawa K."/>
        </authorList>
    </citation>
    <scope>NUCLEOTIDE SEQUENCE [LARGE SCALE GENOMIC DNA]</scope>
    <source>
        <strain evidence="2 3">CS-K2</strain>
    </source>
</reference>
<organism evidence="2 3">
    <name type="scientific">Limnobacter thiooxidans</name>
    <dbReference type="NCBI Taxonomy" id="131080"/>
    <lineage>
        <taxon>Bacteria</taxon>
        <taxon>Pseudomonadati</taxon>
        <taxon>Pseudomonadota</taxon>
        <taxon>Betaproteobacteria</taxon>
        <taxon>Burkholderiales</taxon>
        <taxon>Burkholderiaceae</taxon>
        <taxon>Limnobacter</taxon>
    </lineage>
</organism>
<accession>A0AA86IXV0</accession>
<protein>
    <submittedName>
        <fullName evidence="2">Uncharacterized protein</fullName>
    </submittedName>
</protein>
<feature type="region of interest" description="Disordered" evidence="1">
    <location>
        <begin position="1"/>
        <end position="32"/>
    </location>
</feature>
<evidence type="ECO:0000256" key="1">
    <source>
        <dbReference type="SAM" id="MobiDB-lite"/>
    </source>
</evidence>
<dbReference type="AlphaFoldDB" id="A0AA86IXV0"/>
<dbReference type="EMBL" id="AP028947">
    <property type="protein sequence ID" value="BET25234.1"/>
    <property type="molecule type" value="Genomic_DNA"/>
</dbReference>
<gene>
    <name evidence="2" type="ORF">RGQ30_07350</name>
</gene>